<protein>
    <recommendedName>
        <fullName evidence="3">Phage-related protein</fullName>
    </recommendedName>
</protein>
<gene>
    <name evidence="1" type="ORF">CWATWH8502_4843</name>
</gene>
<name>T2IG69_CROWT</name>
<proteinExistence type="predicted"/>
<evidence type="ECO:0000313" key="2">
    <source>
        <dbReference type="Proteomes" id="UP000018348"/>
    </source>
</evidence>
<organism evidence="1 2">
    <name type="scientific">Crocosphaera watsonii WH 8502</name>
    <dbReference type="NCBI Taxonomy" id="423474"/>
    <lineage>
        <taxon>Bacteria</taxon>
        <taxon>Bacillati</taxon>
        <taxon>Cyanobacteriota</taxon>
        <taxon>Cyanophyceae</taxon>
        <taxon>Oscillatoriophycideae</taxon>
        <taxon>Chroococcales</taxon>
        <taxon>Aphanothecaceae</taxon>
        <taxon>Crocosphaera</taxon>
    </lineage>
</organism>
<evidence type="ECO:0000313" key="1">
    <source>
        <dbReference type="EMBL" id="CCQ52511.1"/>
    </source>
</evidence>
<evidence type="ECO:0008006" key="3">
    <source>
        <dbReference type="Google" id="ProtNLM"/>
    </source>
</evidence>
<sequence>MREIIFYRTETGSTPVVDFLDSLSGKQAQKVLWVLRLIQELDMIPSQYLKKLVNTDDIWEVRIQVGNNIFRLLGFFVENNVFILTNGFTKKTQKTPLQEINLAQQRKRDYLNRRLNNE</sequence>
<dbReference type="InterPro" id="IPR009241">
    <property type="entry name" value="HigB-like"/>
</dbReference>
<dbReference type="Proteomes" id="UP000018348">
    <property type="component" value="Unassembled WGS sequence"/>
</dbReference>
<reference evidence="1 2" key="2">
    <citation type="submission" date="2013-09" db="EMBL/GenBank/DDBJ databases">
        <title>Whole genome comparison of six Crocosphaera watsonii strains with differing phenotypes.</title>
        <authorList>
            <person name="Bench S.R."/>
            <person name="Heller P."/>
            <person name="Frank I."/>
            <person name="Arciniega M."/>
            <person name="Shilova I.N."/>
            <person name="Zehr J.P."/>
        </authorList>
    </citation>
    <scope>NUCLEOTIDE SEQUENCE [LARGE SCALE GENOMIC DNA]</scope>
    <source>
        <strain evidence="1 2">WH 8502</strain>
    </source>
</reference>
<dbReference type="Pfam" id="PF05973">
    <property type="entry name" value="Gp49"/>
    <property type="match status" value="1"/>
</dbReference>
<dbReference type="EMBL" id="CAQK01000673">
    <property type="protein sequence ID" value="CCQ52511.1"/>
    <property type="molecule type" value="Genomic_DNA"/>
</dbReference>
<dbReference type="RefSeq" id="WP_021831426.1">
    <property type="nucleotide sequence ID" value="NZ_CAQK01000673.1"/>
</dbReference>
<dbReference type="AlphaFoldDB" id="T2IG69"/>
<accession>T2IG69</accession>
<reference evidence="1 2" key="1">
    <citation type="submission" date="2013-01" db="EMBL/GenBank/DDBJ databases">
        <authorList>
            <person name="Bench S."/>
        </authorList>
    </citation>
    <scope>NUCLEOTIDE SEQUENCE [LARGE SCALE GENOMIC DNA]</scope>
    <source>
        <strain evidence="1 2">WH 8502</strain>
    </source>
</reference>
<comment type="caution">
    <text evidence="1">The sequence shown here is derived from an EMBL/GenBank/DDBJ whole genome shotgun (WGS) entry which is preliminary data.</text>
</comment>